<feature type="compositionally biased region" description="Polar residues" evidence="1">
    <location>
        <begin position="93"/>
        <end position="104"/>
    </location>
</feature>
<accession>A0AAV9GKI7</accession>
<name>A0AAV9GKI7_9PEZI</name>
<dbReference type="EMBL" id="MU865942">
    <property type="protein sequence ID" value="KAK4448607.1"/>
    <property type="molecule type" value="Genomic_DNA"/>
</dbReference>
<dbReference type="AlphaFoldDB" id="A0AAV9GKI7"/>
<proteinExistence type="predicted"/>
<comment type="caution">
    <text evidence="2">The sequence shown here is derived from an EMBL/GenBank/DDBJ whole genome shotgun (WGS) entry which is preliminary data.</text>
</comment>
<organism evidence="2 3">
    <name type="scientific">Podospora aff. communis PSN243</name>
    <dbReference type="NCBI Taxonomy" id="3040156"/>
    <lineage>
        <taxon>Eukaryota</taxon>
        <taxon>Fungi</taxon>
        <taxon>Dikarya</taxon>
        <taxon>Ascomycota</taxon>
        <taxon>Pezizomycotina</taxon>
        <taxon>Sordariomycetes</taxon>
        <taxon>Sordariomycetidae</taxon>
        <taxon>Sordariales</taxon>
        <taxon>Podosporaceae</taxon>
        <taxon>Podospora</taxon>
    </lineage>
</organism>
<keyword evidence="3" id="KW-1185">Reference proteome</keyword>
<protein>
    <submittedName>
        <fullName evidence="2">Uncharacterized protein</fullName>
    </submittedName>
</protein>
<evidence type="ECO:0000313" key="2">
    <source>
        <dbReference type="EMBL" id="KAK4448607.1"/>
    </source>
</evidence>
<dbReference type="Proteomes" id="UP001321760">
    <property type="component" value="Unassembled WGS sequence"/>
</dbReference>
<evidence type="ECO:0000256" key="1">
    <source>
        <dbReference type="SAM" id="MobiDB-lite"/>
    </source>
</evidence>
<evidence type="ECO:0000313" key="3">
    <source>
        <dbReference type="Proteomes" id="UP001321760"/>
    </source>
</evidence>
<sequence>MSRRQHSGPLPRLGKHERVGVLGQVKGGHEEKAKLQKRPNGTVPIEMPSSETVRSGPAADSVESSSTVGCCNRMPAHGSWSLLHTREKKQKHSANVTARPTPAQTDRLHHSKVTSLLCGRDGGCFPLRLHRDNNPHNAQHSSENGSEAILVARASIMRLGRRCALLVCSGSPHPPPGPAGMDELVVLVWRTAPGITYFDQKRSFALRARGLA</sequence>
<gene>
    <name evidence="2" type="ORF">QBC34DRAFT_111548</name>
</gene>
<feature type="region of interest" description="Disordered" evidence="1">
    <location>
        <begin position="1"/>
        <end position="67"/>
    </location>
</feature>
<reference evidence="2" key="1">
    <citation type="journal article" date="2023" name="Mol. Phylogenet. Evol.">
        <title>Genome-scale phylogeny and comparative genomics of the fungal order Sordariales.</title>
        <authorList>
            <person name="Hensen N."/>
            <person name="Bonometti L."/>
            <person name="Westerberg I."/>
            <person name="Brannstrom I.O."/>
            <person name="Guillou S."/>
            <person name="Cros-Aarteil S."/>
            <person name="Calhoun S."/>
            <person name="Haridas S."/>
            <person name="Kuo A."/>
            <person name="Mondo S."/>
            <person name="Pangilinan J."/>
            <person name="Riley R."/>
            <person name="LaButti K."/>
            <person name="Andreopoulos B."/>
            <person name="Lipzen A."/>
            <person name="Chen C."/>
            <person name="Yan M."/>
            <person name="Daum C."/>
            <person name="Ng V."/>
            <person name="Clum A."/>
            <person name="Steindorff A."/>
            <person name="Ohm R.A."/>
            <person name="Martin F."/>
            <person name="Silar P."/>
            <person name="Natvig D.O."/>
            <person name="Lalanne C."/>
            <person name="Gautier V."/>
            <person name="Ament-Velasquez S.L."/>
            <person name="Kruys A."/>
            <person name="Hutchinson M.I."/>
            <person name="Powell A.J."/>
            <person name="Barry K."/>
            <person name="Miller A.N."/>
            <person name="Grigoriev I.V."/>
            <person name="Debuchy R."/>
            <person name="Gladieux P."/>
            <person name="Hiltunen Thoren M."/>
            <person name="Johannesson H."/>
        </authorList>
    </citation>
    <scope>NUCLEOTIDE SEQUENCE</scope>
    <source>
        <strain evidence="2">PSN243</strain>
    </source>
</reference>
<feature type="region of interest" description="Disordered" evidence="1">
    <location>
        <begin position="88"/>
        <end position="108"/>
    </location>
</feature>
<reference evidence="2" key="2">
    <citation type="submission" date="2023-05" db="EMBL/GenBank/DDBJ databases">
        <authorList>
            <consortium name="Lawrence Berkeley National Laboratory"/>
            <person name="Steindorff A."/>
            <person name="Hensen N."/>
            <person name="Bonometti L."/>
            <person name="Westerberg I."/>
            <person name="Brannstrom I.O."/>
            <person name="Guillou S."/>
            <person name="Cros-Aarteil S."/>
            <person name="Calhoun S."/>
            <person name="Haridas S."/>
            <person name="Kuo A."/>
            <person name="Mondo S."/>
            <person name="Pangilinan J."/>
            <person name="Riley R."/>
            <person name="Labutti K."/>
            <person name="Andreopoulos B."/>
            <person name="Lipzen A."/>
            <person name="Chen C."/>
            <person name="Yanf M."/>
            <person name="Daum C."/>
            <person name="Ng V."/>
            <person name="Clum A."/>
            <person name="Ohm R."/>
            <person name="Martin F."/>
            <person name="Silar P."/>
            <person name="Natvig D."/>
            <person name="Lalanne C."/>
            <person name="Gautier V."/>
            <person name="Ament-Velasquez S.L."/>
            <person name="Kruys A."/>
            <person name="Hutchinson M.I."/>
            <person name="Powell A.J."/>
            <person name="Barry K."/>
            <person name="Miller A.N."/>
            <person name="Grigoriev I.V."/>
            <person name="Debuchy R."/>
            <person name="Gladieux P."/>
            <person name="Thoren M.H."/>
            <person name="Johannesson H."/>
        </authorList>
    </citation>
    <scope>NUCLEOTIDE SEQUENCE</scope>
    <source>
        <strain evidence="2">PSN243</strain>
    </source>
</reference>